<comment type="catalytic activity">
    <reaction evidence="7">
        <text>adenosine + H2O + H(+) = inosine + NH4(+)</text>
        <dbReference type="Rhea" id="RHEA:24408"/>
        <dbReference type="ChEBI" id="CHEBI:15377"/>
        <dbReference type="ChEBI" id="CHEBI:15378"/>
        <dbReference type="ChEBI" id="CHEBI:16335"/>
        <dbReference type="ChEBI" id="CHEBI:17596"/>
        <dbReference type="ChEBI" id="CHEBI:28938"/>
        <dbReference type="EC" id="3.5.4.4"/>
    </reaction>
    <physiologicalReaction direction="left-to-right" evidence="7">
        <dbReference type="Rhea" id="RHEA:24409"/>
    </physiologicalReaction>
</comment>
<keyword evidence="6" id="KW-0862">Zinc</keyword>
<comment type="caution">
    <text evidence="11">The sequence shown here is derived from an EMBL/GenBank/DDBJ whole genome shotgun (WGS) entry which is preliminary data.</text>
</comment>
<proteinExistence type="inferred from homology"/>
<keyword evidence="4" id="KW-0479">Metal-binding</keyword>
<evidence type="ECO:0000256" key="6">
    <source>
        <dbReference type="ARBA" id="ARBA00022833"/>
    </source>
</evidence>
<evidence type="ECO:0000256" key="3">
    <source>
        <dbReference type="ARBA" id="ARBA00022679"/>
    </source>
</evidence>
<keyword evidence="3" id="KW-0808">Transferase</keyword>
<evidence type="ECO:0000256" key="10">
    <source>
        <dbReference type="RuleBase" id="RU361274"/>
    </source>
</evidence>
<dbReference type="InterPro" id="IPR011324">
    <property type="entry name" value="Cytotoxic_necrot_fac-like_cat"/>
</dbReference>
<reference evidence="12" key="1">
    <citation type="journal article" date="2019" name="Int. J. Syst. Evol. Microbiol.">
        <title>The Global Catalogue of Microorganisms (GCM) 10K type strain sequencing project: providing services to taxonomists for standard genome sequencing and annotation.</title>
        <authorList>
            <consortium name="The Broad Institute Genomics Platform"/>
            <consortium name="The Broad Institute Genome Sequencing Center for Infectious Disease"/>
            <person name="Wu L."/>
            <person name="Ma J."/>
        </authorList>
    </citation>
    <scope>NUCLEOTIDE SEQUENCE [LARGE SCALE GENOMIC DNA]</scope>
    <source>
        <strain evidence="12">JCM 18424</strain>
    </source>
</reference>
<dbReference type="InterPro" id="IPR003730">
    <property type="entry name" value="Cu_polyphenol_OxRdtase"/>
</dbReference>
<accession>A0ABP9MLY6</accession>
<comment type="catalytic activity">
    <reaction evidence="8">
        <text>adenosine + phosphate = alpha-D-ribose 1-phosphate + adenine</text>
        <dbReference type="Rhea" id="RHEA:27642"/>
        <dbReference type="ChEBI" id="CHEBI:16335"/>
        <dbReference type="ChEBI" id="CHEBI:16708"/>
        <dbReference type="ChEBI" id="CHEBI:43474"/>
        <dbReference type="ChEBI" id="CHEBI:57720"/>
        <dbReference type="EC" id="2.4.2.1"/>
    </reaction>
    <physiologicalReaction direction="left-to-right" evidence="8">
        <dbReference type="Rhea" id="RHEA:27643"/>
    </physiologicalReaction>
</comment>
<organism evidence="11 12">
    <name type="scientific">Wohlfahrtiimonas larvae</name>
    <dbReference type="NCBI Taxonomy" id="1157986"/>
    <lineage>
        <taxon>Bacteria</taxon>
        <taxon>Pseudomonadati</taxon>
        <taxon>Pseudomonadota</taxon>
        <taxon>Gammaproteobacteria</taxon>
        <taxon>Cardiobacteriales</taxon>
        <taxon>Ignatzschineriaceae</taxon>
        <taxon>Wohlfahrtiimonas</taxon>
    </lineage>
</organism>
<dbReference type="RefSeq" id="WP_077924814.1">
    <property type="nucleotide sequence ID" value="NZ_BAABKE010000002.1"/>
</dbReference>
<evidence type="ECO:0000256" key="2">
    <source>
        <dbReference type="ARBA" id="ARBA00007353"/>
    </source>
</evidence>
<keyword evidence="5" id="KW-0378">Hydrolase</keyword>
<dbReference type="SUPFAM" id="SSF64438">
    <property type="entry name" value="CNF1/YfiH-like putative cysteine hydrolases"/>
    <property type="match status" value="1"/>
</dbReference>
<comment type="similarity">
    <text evidence="2 10">Belongs to the purine nucleoside phosphorylase YfiH/LACC1 family.</text>
</comment>
<comment type="catalytic activity">
    <reaction evidence="9">
        <text>S-methyl-5'-thioadenosine + phosphate = 5-(methylsulfanyl)-alpha-D-ribose 1-phosphate + adenine</text>
        <dbReference type="Rhea" id="RHEA:11852"/>
        <dbReference type="ChEBI" id="CHEBI:16708"/>
        <dbReference type="ChEBI" id="CHEBI:17509"/>
        <dbReference type="ChEBI" id="CHEBI:43474"/>
        <dbReference type="ChEBI" id="CHEBI:58533"/>
        <dbReference type="EC" id="2.4.2.28"/>
    </reaction>
    <physiologicalReaction direction="left-to-right" evidence="9">
        <dbReference type="Rhea" id="RHEA:11853"/>
    </physiologicalReaction>
</comment>
<dbReference type="NCBIfam" id="TIGR00726">
    <property type="entry name" value="peptidoglycan editing factor PgeF"/>
    <property type="match status" value="1"/>
</dbReference>
<dbReference type="CDD" id="cd16833">
    <property type="entry name" value="YfiH"/>
    <property type="match status" value="1"/>
</dbReference>
<evidence type="ECO:0000256" key="1">
    <source>
        <dbReference type="ARBA" id="ARBA00000553"/>
    </source>
</evidence>
<comment type="catalytic activity">
    <reaction evidence="1">
        <text>inosine + phosphate = alpha-D-ribose 1-phosphate + hypoxanthine</text>
        <dbReference type="Rhea" id="RHEA:27646"/>
        <dbReference type="ChEBI" id="CHEBI:17368"/>
        <dbReference type="ChEBI" id="CHEBI:17596"/>
        <dbReference type="ChEBI" id="CHEBI:43474"/>
        <dbReference type="ChEBI" id="CHEBI:57720"/>
        <dbReference type="EC" id="2.4.2.1"/>
    </reaction>
    <physiologicalReaction direction="left-to-right" evidence="1">
        <dbReference type="Rhea" id="RHEA:27647"/>
    </physiologicalReaction>
</comment>
<evidence type="ECO:0000256" key="9">
    <source>
        <dbReference type="ARBA" id="ARBA00049893"/>
    </source>
</evidence>
<evidence type="ECO:0000313" key="12">
    <source>
        <dbReference type="Proteomes" id="UP001500631"/>
    </source>
</evidence>
<dbReference type="Pfam" id="PF02578">
    <property type="entry name" value="Cu-oxidase_4"/>
    <property type="match status" value="1"/>
</dbReference>
<sequence length="257" mass="28728">MAIVKIGDLSVVQPDWNAPKNIKAFTTTRIGGKSHQPFDSFNLALNIDENRDATINNREQLIRTLKLPEPPRWVSQTHSTIVHDVSQMEATCEADATFTTETHQVCAILTADCLPILLTNQQGSFVAAIHAGWRGLLNGILENTLKVSSFSNHTMMAWLAPAISQKAFEVGPEVREAFLCSDESYESFFINSTRTNHYFADLYGIARQKLENFGIPKHQISGGDHCTYTDATHFYSHRRDGKDSGRQATLIWMEGSI</sequence>
<dbReference type="PANTHER" id="PTHR30616:SF2">
    <property type="entry name" value="PURINE NUCLEOSIDE PHOSPHORYLASE LACC1"/>
    <property type="match status" value="1"/>
</dbReference>
<dbReference type="InterPro" id="IPR038371">
    <property type="entry name" value="Cu_polyphenol_OxRdtase_sf"/>
</dbReference>
<evidence type="ECO:0000256" key="8">
    <source>
        <dbReference type="ARBA" id="ARBA00048968"/>
    </source>
</evidence>
<evidence type="ECO:0000256" key="5">
    <source>
        <dbReference type="ARBA" id="ARBA00022801"/>
    </source>
</evidence>
<evidence type="ECO:0000313" key="11">
    <source>
        <dbReference type="EMBL" id="GAA5096543.1"/>
    </source>
</evidence>
<dbReference type="EMBL" id="BAABKE010000002">
    <property type="protein sequence ID" value="GAA5096543.1"/>
    <property type="molecule type" value="Genomic_DNA"/>
</dbReference>
<dbReference type="Gene3D" id="3.60.140.10">
    <property type="entry name" value="CNF1/YfiH-like putative cysteine hydrolases"/>
    <property type="match status" value="1"/>
</dbReference>
<evidence type="ECO:0000256" key="4">
    <source>
        <dbReference type="ARBA" id="ARBA00022723"/>
    </source>
</evidence>
<dbReference type="PANTHER" id="PTHR30616">
    <property type="entry name" value="UNCHARACTERIZED PROTEIN YFIH"/>
    <property type="match status" value="1"/>
</dbReference>
<evidence type="ECO:0000256" key="7">
    <source>
        <dbReference type="ARBA" id="ARBA00047989"/>
    </source>
</evidence>
<dbReference type="Proteomes" id="UP001500631">
    <property type="component" value="Unassembled WGS sequence"/>
</dbReference>
<name>A0ABP9MLY6_9GAMM</name>
<protein>
    <recommendedName>
        <fullName evidence="10">Purine nucleoside phosphorylase</fullName>
    </recommendedName>
</protein>
<gene>
    <name evidence="11" type="primary">pgeF</name>
    <name evidence="11" type="ORF">GCM10023338_07070</name>
</gene>
<keyword evidence="12" id="KW-1185">Reference proteome</keyword>